<dbReference type="InterPro" id="IPR036291">
    <property type="entry name" value="NAD(P)-bd_dom_sf"/>
</dbReference>
<dbReference type="InterPro" id="IPR050177">
    <property type="entry name" value="Lipid_A_modif_metabolic_enz"/>
</dbReference>
<evidence type="ECO:0000313" key="2">
    <source>
        <dbReference type="EMBL" id="KKN82796.1"/>
    </source>
</evidence>
<feature type="domain" description="NAD-dependent epimerase/dehydratase" evidence="1">
    <location>
        <begin position="4"/>
        <end position="218"/>
    </location>
</feature>
<accession>A0A0F9WAQ8</accession>
<proteinExistence type="predicted"/>
<dbReference type="Gene3D" id="3.40.50.720">
    <property type="entry name" value="NAD(P)-binding Rossmann-like Domain"/>
    <property type="match status" value="1"/>
</dbReference>
<dbReference type="SUPFAM" id="SSF51735">
    <property type="entry name" value="NAD(P)-binding Rossmann-fold domains"/>
    <property type="match status" value="1"/>
</dbReference>
<dbReference type="AlphaFoldDB" id="A0A0F9WAQ8"/>
<name>A0A0F9WAQ8_9ZZZZ</name>
<evidence type="ECO:0000259" key="1">
    <source>
        <dbReference type="Pfam" id="PF01370"/>
    </source>
</evidence>
<dbReference type="Gene3D" id="3.90.25.10">
    <property type="entry name" value="UDP-galactose 4-epimerase, domain 1"/>
    <property type="match status" value="1"/>
</dbReference>
<dbReference type="InterPro" id="IPR001509">
    <property type="entry name" value="Epimerase_deHydtase"/>
</dbReference>
<dbReference type="PANTHER" id="PTHR43245">
    <property type="entry name" value="BIFUNCTIONAL POLYMYXIN RESISTANCE PROTEIN ARNA"/>
    <property type="match status" value="1"/>
</dbReference>
<dbReference type="EMBL" id="LAZR01000195">
    <property type="protein sequence ID" value="KKN82796.1"/>
    <property type="molecule type" value="Genomic_DNA"/>
</dbReference>
<comment type="caution">
    <text evidence="2">The sequence shown here is derived from an EMBL/GenBank/DDBJ whole genome shotgun (WGS) entry which is preliminary data.</text>
</comment>
<organism evidence="2">
    <name type="scientific">marine sediment metagenome</name>
    <dbReference type="NCBI Taxonomy" id="412755"/>
    <lineage>
        <taxon>unclassified sequences</taxon>
        <taxon>metagenomes</taxon>
        <taxon>ecological metagenomes</taxon>
    </lineage>
</organism>
<reference evidence="2" key="1">
    <citation type="journal article" date="2015" name="Nature">
        <title>Complex archaea that bridge the gap between prokaryotes and eukaryotes.</title>
        <authorList>
            <person name="Spang A."/>
            <person name="Saw J.H."/>
            <person name="Jorgensen S.L."/>
            <person name="Zaremba-Niedzwiedzka K."/>
            <person name="Martijn J."/>
            <person name="Lind A.E."/>
            <person name="van Eijk R."/>
            <person name="Schleper C."/>
            <person name="Guy L."/>
            <person name="Ettema T.J."/>
        </authorList>
    </citation>
    <scope>NUCLEOTIDE SEQUENCE</scope>
</reference>
<dbReference type="PANTHER" id="PTHR43245:SF13">
    <property type="entry name" value="UDP-D-APIOSE_UDP-D-XYLOSE SYNTHASE 2"/>
    <property type="match status" value="1"/>
</dbReference>
<protein>
    <recommendedName>
        <fullName evidence="1">NAD-dependent epimerase/dehydratase domain-containing protein</fullName>
    </recommendedName>
</protein>
<gene>
    <name evidence="2" type="ORF">LCGC14_0306200</name>
</gene>
<dbReference type="Pfam" id="PF01370">
    <property type="entry name" value="Epimerase"/>
    <property type="match status" value="1"/>
</dbReference>
<sequence length="279" mass="31624">MNKILVTGGAGFIGSHLVEELVKNPLNEVYVIDDLSTGNWRNIKKVFRSLAFFLPVRVQDVHEDLVNPFFDTIYHLAAKANTRAVGDEEAIDNIDSTRAVVKLLKPNGRIVFSSSCAVYGNQRLVTEKSKFSPISTYGCSKWLNELHIKKHCKNYTIFRFGNVFGERQNGSRKMGLIGVIEYRKKNGKTMTVYNKGQDYRDYIYVKDVVKALVTVKDKDIFQVSNSKAHRTLDLIKLSGVDYKFGKSNPEVGYILLKNSKLRAKGWKPTLSVTEYIKGL</sequence>